<accession>A0A1D3JFI7</accession>
<protein>
    <recommendedName>
        <fullName evidence="3">PIR protein</fullName>
    </recommendedName>
</protein>
<gene>
    <name evidence="1" type="primary">PocGH01_00204600</name>
    <name evidence="1" type="ORF">POCGH01_00204600</name>
</gene>
<keyword evidence="2" id="KW-1185">Reference proteome</keyword>
<dbReference type="VEuPathDB" id="PlasmoDB:PocGH01_00204600"/>
<name>A0A1D3JFI7_PLAOA</name>
<evidence type="ECO:0000313" key="1">
    <source>
        <dbReference type="EMBL" id="SBT84535.1"/>
    </source>
</evidence>
<organism evidence="1 2">
    <name type="scientific">Plasmodium ovale</name>
    <name type="common">malaria parasite P. ovale</name>
    <dbReference type="NCBI Taxonomy" id="36330"/>
    <lineage>
        <taxon>Eukaryota</taxon>
        <taxon>Sar</taxon>
        <taxon>Alveolata</taxon>
        <taxon>Apicomplexa</taxon>
        <taxon>Aconoidasida</taxon>
        <taxon>Haemosporida</taxon>
        <taxon>Plasmodiidae</taxon>
        <taxon>Plasmodium</taxon>
        <taxon>Plasmodium (Plasmodium)</taxon>
    </lineage>
</organism>
<dbReference type="Proteomes" id="UP000242942">
    <property type="component" value="Unassembled WGS sequence"/>
</dbReference>
<dbReference type="EMBL" id="FLRI01000523">
    <property type="protein sequence ID" value="SBT84535.1"/>
    <property type="molecule type" value="Genomic_DNA"/>
</dbReference>
<evidence type="ECO:0000313" key="2">
    <source>
        <dbReference type="Proteomes" id="UP000242942"/>
    </source>
</evidence>
<proteinExistence type="predicted"/>
<sequence>MRTFENTCEINEFTASYNLFEPLKNEDSSLYQIACFLEKSYKNAHLMYQRYTDVTYCEYLNEWLNNKMLTYTADGTKCDSLILWEKYIEKLWLLLYNDPDRISNTNSERNSNNRKIHIHYDSAEDYHKMKIKIKSIIYGKYDLQFYDIIRIGSNEVEKFKYGIQRISIIILHKNSKSI</sequence>
<reference evidence="1 2" key="1">
    <citation type="submission" date="2016-06" db="EMBL/GenBank/DDBJ databases">
        <authorList>
            <consortium name="Pathogen Informatics"/>
        </authorList>
    </citation>
    <scope>NUCLEOTIDE SEQUENCE [LARGE SCALE GENOMIC DNA]</scope>
    <source>
        <strain evidence="1">PocGH01</strain>
    </source>
</reference>
<evidence type="ECO:0008006" key="3">
    <source>
        <dbReference type="Google" id="ProtNLM"/>
    </source>
</evidence>
<dbReference type="AlphaFoldDB" id="A0A1D3JFI7"/>